<accession>B3QU11</accession>
<gene>
    <name evidence="2" type="ordered locus">Ctha_0338</name>
</gene>
<dbReference type="PANTHER" id="PTHR33434">
    <property type="entry name" value="DEGV DOMAIN-CONTAINING PROTEIN DR_1986-RELATED"/>
    <property type="match status" value="1"/>
</dbReference>
<dbReference type="InterPro" id="IPR050270">
    <property type="entry name" value="DegV_domain_contain"/>
</dbReference>
<dbReference type="OrthoDB" id="9760324at2"/>
<organism evidence="2 3">
    <name type="scientific">Chloroherpeton thalassium (strain ATCC 35110 / GB-78)</name>
    <dbReference type="NCBI Taxonomy" id="517418"/>
    <lineage>
        <taxon>Bacteria</taxon>
        <taxon>Pseudomonadati</taxon>
        <taxon>Chlorobiota</taxon>
        <taxon>Chlorobiia</taxon>
        <taxon>Chlorobiales</taxon>
        <taxon>Chloroherpetonaceae</taxon>
        <taxon>Chloroherpeton</taxon>
    </lineage>
</organism>
<dbReference type="eggNOG" id="COG1307">
    <property type="taxonomic scope" value="Bacteria"/>
</dbReference>
<dbReference type="Proteomes" id="UP000001208">
    <property type="component" value="Chromosome"/>
</dbReference>
<dbReference type="Gene3D" id="3.40.50.10170">
    <property type="match status" value="1"/>
</dbReference>
<dbReference type="SUPFAM" id="SSF82549">
    <property type="entry name" value="DAK1/DegV-like"/>
    <property type="match status" value="1"/>
</dbReference>
<protein>
    <submittedName>
        <fullName evidence="2">DegV family protein</fullName>
    </submittedName>
</protein>
<keyword evidence="3" id="KW-1185">Reference proteome</keyword>
<dbReference type="GO" id="GO:0008289">
    <property type="term" value="F:lipid binding"/>
    <property type="evidence" value="ECO:0007669"/>
    <property type="project" value="UniProtKB-KW"/>
</dbReference>
<reference evidence="2 3" key="1">
    <citation type="submission" date="2008-06" db="EMBL/GenBank/DDBJ databases">
        <title>Complete sequence of Chloroherpeton thalassium ATCC 35110.</title>
        <authorList>
            <consortium name="US DOE Joint Genome Institute"/>
            <person name="Lucas S."/>
            <person name="Copeland A."/>
            <person name="Lapidus A."/>
            <person name="Glavina del Rio T."/>
            <person name="Dalin E."/>
            <person name="Tice H."/>
            <person name="Bruce D."/>
            <person name="Goodwin L."/>
            <person name="Pitluck S."/>
            <person name="Schmutz J."/>
            <person name="Larimer F."/>
            <person name="Land M."/>
            <person name="Hauser L."/>
            <person name="Kyrpides N."/>
            <person name="Mikhailova N."/>
            <person name="Liu Z."/>
            <person name="Li T."/>
            <person name="Zhao F."/>
            <person name="Overmann J."/>
            <person name="Bryant D.A."/>
            <person name="Richardson P."/>
        </authorList>
    </citation>
    <scope>NUCLEOTIDE SEQUENCE [LARGE SCALE GENOMIC DNA]</scope>
    <source>
        <strain evidence="3">ATCC 35110 / GB-78</strain>
    </source>
</reference>
<dbReference type="PANTHER" id="PTHR33434:SF2">
    <property type="entry name" value="FATTY ACID-BINDING PROTEIN TM_1468"/>
    <property type="match status" value="1"/>
</dbReference>
<dbReference type="InterPro" id="IPR043168">
    <property type="entry name" value="DegV_C"/>
</dbReference>
<dbReference type="NCBIfam" id="TIGR00762">
    <property type="entry name" value="DegV"/>
    <property type="match status" value="1"/>
</dbReference>
<dbReference type="EMBL" id="CP001100">
    <property type="protein sequence ID" value="ACF12809.1"/>
    <property type="molecule type" value="Genomic_DNA"/>
</dbReference>
<dbReference type="PROSITE" id="PS51482">
    <property type="entry name" value="DEGV"/>
    <property type="match status" value="1"/>
</dbReference>
<evidence type="ECO:0000256" key="1">
    <source>
        <dbReference type="ARBA" id="ARBA00023121"/>
    </source>
</evidence>
<keyword evidence="1" id="KW-0446">Lipid-binding</keyword>
<dbReference type="Pfam" id="PF02645">
    <property type="entry name" value="DegV"/>
    <property type="match status" value="1"/>
</dbReference>
<dbReference type="HOGENOM" id="CLU_048251_0_1_10"/>
<dbReference type="Gene3D" id="3.30.1180.10">
    <property type="match status" value="1"/>
</dbReference>
<dbReference type="RefSeq" id="WP_012498893.1">
    <property type="nucleotide sequence ID" value="NC_011026.1"/>
</dbReference>
<proteinExistence type="predicted"/>
<dbReference type="AlphaFoldDB" id="B3QU11"/>
<name>B3QU11_CHLT3</name>
<dbReference type="KEGG" id="cts:Ctha_0338"/>
<dbReference type="InterPro" id="IPR003797">
    <property type="entry name" value="DegV"/>
</dbReference>
<sequence>MRIALVTDSACDLPIDLVYSYNIRCIPMRVIIDGKIRYDNGIDLDNDTFYTQFANPKSLTTMATEPPSVDEFIQFYKRLCIDYDAVLSIHVASRLSDTVKHARAAAVKGADSFRQQRLQKNIGTPFQIRVIDSQNISIGSGLLVIRAAELLQEDVAFPKLANELELLANESYTFSVLDDPSYLKSGKNAIKVPLLASKVANAFSIKPILSCHRGEISVVDRKFGYESAVQEAMNIATEQMHQKSSYEKVGMSYAGVGQELMTNAFLLSFRSELAGMGLTSFSSITSPTLGAYTGPKCMTIGILNSDIKVQAVSNDRQKNVAMQS</sequence>
<evidence type="ECO:0000313" key="2">
    <source>
        <dbReference type="EMBL" id="ACF12809.1"/>
    </source>
</evidence>
<evidence type="ECO:0000313" key="3">
    <source>
        <dbReference type="Proteomes" id="UP000001208"/>
    </source>
</evidence>